<dbReference type="SUPFAM" id="SSF53187">
    <property type="entry name" value="Zn-dependent exopeptidases"/>
    <property type="match status" value="1"/>
</dbReference>
<dbReference type="AlphaFoldDB" id="A0A7J2U374"/>
<dbReference type="SUPFAM" id="SSF52025">
    <property type="entry name" value="PA domain"/>
    <property type="match status" value="1"/>
</dbReference>
<feature type="domain" description="Peptidase M28" evidence="1">
    <location>
        <begin position="255"/>
        <end position="446"/>
    </location>
</feature>
<sequence length="597" mass="68119">MHSKIRRSFLMKISSILETLRETFSTSELAEYLIEISKFHRIQGSSELEKASEHIYASLKRNSTFDVHMYEFDYSKVYGLHLPVIGWDLEMCQIEMVKPFHMRLASSIESRLCAVAHSPPGLVEGEVIYIGKGIDLEPSTLDKLKNKIVLSYGAPYIVYTNTANAGASGFLFYRMNVPENAIPYLSLFLTPEDIAKYTAPAAAISRNAANRILSLLERGERVVIRIDIKSRYRNTAKIRVIEAVLHQGESCDKGELHIYAHYCHPKGEINDNISGVAVVLEMASAIDRGISRNALKLSSKKCIAFVLFPEYYGSLPYLIKKSEEKAEIEFGVNLDMIGEKQEITKSTLNLILPPRFLTNELYESLLLKMLLNTISYNNKSFNDVTRINRYKFDVLPYEGGSDHDIYMQFSIPSVMINQWPDVFYHSSEDDITKFDIEIARDIGIAVGAFSIAASNPEALELDINTLMKSYREFKSSYLAIKQCFEKHGITFTTSINNIHAEDKRYRYVGPRGILSLRYLAKNLTKNDFKEFIRLIDDDFTNFIVMRYIPLILLHNTLTVTEIIDYISLEYCRIVEKDIILKALEYLTKLGLVSEAVS</sequence>
<dbReference type="InterPro" id="IPR046450">
    <property type="entry name" value="PA_dom_sf"/>
</dbReference>
<organism evidence="2">
    <name type="scientific">Ignisphaera aggregans</name>
    <dbReference type="NCBI Taxonomy" id="334771"/>
    <lineage>
        <taxon>Archaea</taxon>
        <taxon>Thermoproteota</taxon>
        <taxon>Thermoprotei</taxon>
        <taxon>Desulfurococcales</taxon>
        <taxon>Desulfurococcaceae</taxon>
        <taxon>Ignisphaera</taxon>
    </lineage>
</organism>
<gene>
    <name evidence="2" type="ORF">ENO26_06280</name>
</gene>
<proteinExistence type="predicted"/>
<comment type="caution">
    <text evidence="2">The sequence shown here is derived from an EMBL/GenBank/DDBJ whole genome shotgun (WGS) entry which is preliminary data.</text>
</comment>
<dbReference type="EMBL" id="DSEU01000040">
    <property type="protein sequence ID" value="HEM67156.1"/>
    <property type="molecule type" value="Genomic_DNA"/>
</dbReference>
<evidence type="ECO:0000259" key="1">
    <source>
        <dbReference type="Pfam" id="PF04389"/>
    </source>
</evidence>
<name>A0A7J2U374_9CREN</name>
<dbReference type="Pfam" id="PF04389">
    <property type="entry name" value="Peptidase_M28"/>
    <property type="match status" value="1"/>
</dbReference>
<protein>
    <submittedName>
        <fullName evidence="2">DUF4910 domain-containing protein</fullName>
    </submittedName>
</protein>
<dbReference type="InterPro" id="IPR007484">
    <property type="entry name" value="Peptidase_M28"/>
</dbReference>
<evidence type="ECO:0000313" key="2">
    <source>
        <dbReference type="EMBL" id="HEM67156.1"/>
    </source>
</evidence>
<reference evidence="2" key="1">
    <citation type="journal article" date="2020" name="mSystems">
        <title>Genome- and Community-Level Interaction Insights into Carbon Utilization and Element Cycling Functions of Hydrothermarchaeota in Hydrothermal Sediment.</title>
        <authorList>
            <person name="Zhou Z."/>
            <person name="Liu Y."/>
            <person name="Xu W."/>
            <person name="Pan J."/>
            <person name="Luo Z.H."/>
            <person name="Li M."/>
        </authorList>
    </citation>
    <scope>NUCLEOTIDE SEQUENCE [LARGE SCALE GENOMIC DNA]</scope>
    <source>
        <strain evidence="2">SpSt-125</strain>
    </source>
</reference>
<dbReference type="Gene3D" id="3.40.630.10">
    <property type="entry name" value="Zn peptidases"/>
    <property type="match status" value="1"/>
</dbReference>
<accession>A0A7J2U374</accession>